<comment type="caution">
    <text evidence="2">The sequence shown here is derived from an EMBL/GenBank/DDBJ whole genome shotgun (WGS) entry which is preliminary data.</text>
</comment>
<evidence type="ECO:0000313" key="3">
    <source>
        <dbReference type="Proteomes" id="UP000034507"/>
    </source>
</evidence>
<evidence type="ECO:0000313" key="2">
    <source>
        <dbReference type="EMBL" id="KKS20654.1"/>
    </source>
</evidence>
<name>A0A0G0X6H8_UNCKA</name>
<proteinExistence type="predicted"/>
<feature type="transmembrane region" description="Helical" evidence="1">
    <location>
        <begin position="6"/>
        <end position="24"/>
    </location>
</feature>
<evidence type="ECO:0000256" key="1">
    <source>
        <dbReference type="SAM" id="Phobius"/>
    </source>
</evidence>
<dbReference type="AlphaFoldDB" id="A0A0G0X6H8"/>
<keyword evidence="1" id="KW-0812">Transmembrane</keyword>
<sequence length="87" mass="9463">MLSYISLVLLILSGILAAFLHLFREDGKSGWTAHKIVMRSALASFLGGVLLSFQASNIYVLVGGLVIGLVLFLAISQFISVRLISRR</sequence>
<keyword evidence="1" id="KW-0472">Membrane</keyword>
<feature type="transmembrane region" description="Helical" evidence="1">
    <location>
        <begin position="36"/>
        <end position="53"/>
    </location>
</feature>
<reference evidence="2 3" key="1">
    <citation type="journal article" date="2015" name="Nature">
        <title>rRNA introns, odd ribosomes, and small enigmatic genomes across a large radiation of phyla.</title>
        <authorList>
            <person name="Brown C.T."/>
            <person name="Hug L.A."/>
            <person name="Thomas B.C."/>
            <person name="Sharon I."/>
            <person name="Castelle C.J."/>
            <person name="Singh A."/>
            <person name="Wilkins M.J."/>
            <person name="Williams K.H."/>
            <person name="Banfield J.F."/>
        </authorList>
    </citation>
    <scope>NUCLEOTIDE SEQUENCE [LARGE SCALE GENOMIC DNA]</scope>
</reference>
<dbReference type="EMBL" id="LCBX01000021">
    <property type="protein sequence ID" value="KKS20654.1"/>
    <property type="molecule type" value="Genomic_DNA"/>
</dbReference>
<protein>
    <submittedName>
        <fullName evidence="2">Uncharacterized protein</fullName>
    </submittedName>
</protein>
<organism evidence="2 3">
    <name type="scientific">candidate division WWE3 bacterium GW2011_GWC1_41_7</name>
    <dbReference type="NCBI Taxonomy" id="1619119"/>
    <lineage>
        <taxon>Bacteria</taxon>
        <taxon>Katanobacteria</taxon>
    </lineage>
</organism>
<accession>A0A0G0X6H8</accession>
<keyword evidence="1" id="KW-1133">Transmembrane helix</keyword>
<feature type="transmembrane region" description="Helical" evidence="1">
    <location>
        <begin position="59"/>
        <end position="84"/>
    </location>
</feature>
<dbReference type="Proteomes" id="UP000034507">
    <property type="component" value="Unassembled WGS sequence"/>
</dbReference>
<gene>
    <name evidence="2" type="ORF">UU77_C0021G0012</name>
</gene>